<evidence type="ECO:0000313" key="2">
    <source>
        <dbReference type="Proteomes" id="UP000236649"/>
    </source>
</evidence>
<proteinExistence type="predicted"/>
<evidence type="ECO:0000313" key="1">
    <source>
        <dbReference type="EMBL" id="AUT75692.1"/>
    </source>
</evidence>
<dbReference type="KEGG" id="phs:C2L64_45975"/>
<sequence length="321" mass="35480">MTSIRLGVEDYTRSQQADGGDPDRALSALRNYFAGILLLFKYRIALEAPTPEDGYKLIFKTGEILPKPDGSGGFEWQPLKFNNNTIDLADIKKRFDAFGISTDWTVVKALQNERNNVEHLHPQNAAAVIGKFLSDTFPLLSELIEKELGDAPATLLGETWKTMLEQHDFYKGQVAVCEDGWAALNVPDGLLPVIPAMQCEDCRSSLLKPDTTDSSDLESEKVKYACVSCGFSSHVIPLLEETLVDVQGGYDPYAGDEEPVAECPECQHATFVHAKGECLWCGMELDREGCARCGENLTLDDYDNNGLCGYCQYQADKAQDD</sequence>
<reference evidence="1 2" key="1">
    <citation type="submission" date="2018-01" db="EMBL/GenBank/DDBJ databases">
        <title>Species boundaries and ecological features among Paraburkholderia terrae DSMZ17804T, P. hospita DSMZ17164T and P. caribensis DSMZ13236T.</title>
        <authorList>
            <person name="Pratama A.A."/>
        </authorList>
    </citation>
    <scope>NUCLEOTIDE SEQUENCE [LARGE SCALE GENOMIC DNA]</scope>
    <source>
        <strain evidence="1 2">DSM 17164</strain>
    </source>
</reference>
<gene>
    <name evidence="1" type="ORF">C2L64_45975</name>
</gene>
<organism evidence="1 2">
    <name type="scientific">Paraburkholderia hospita</name>
    <dbReference type="NCBI Taxonomy" id="169430"/>
    <lineage>
        <taxon>Bacteria</taxon>
        <taxon>Pseudomonadati</taxon>
        <taxon>Pseudomonadota</taxon>
        <taxon>Betaproteobacteria</taxon>
        <taxon>Burkholderiales</taxon>
        <taxon>Burkholderiaceae</taxon>
        <taxon>Paraburkholderia</taxon>
    </lineage>
</organism>
<dbReference type="AlphaFoldDB" id="A0AAN1JMM5"/>
<protein>
    <submittedName>
        <fullName evidence="1">Uncharacterized protein</fullName>
    </submittedName>
</protein>
<accession>A0AAN1JMM5</accession>
<dbReference type="Proteomes" id="UP000236649">
    <property type="component" value="Chromosome 4"/>
</dbReference>
<name>A0AAN1JMM5_9BURK</name>
<dbReference type="EMBL" id="CP026108">
    <property type="protein sequence ID" value="AUT75692.1"/>
    <property type="molecule type" value="Genomic_DNA"/>
</dbReference>